<dbReference type="AlphaFoldDB" id="A0AAN8UGS9"/>
<sequence>MSIGGDSLNGPEKMSVAQCMVLTQHERSTSSQHAHACLDKSKGIGESLAAGLPEFLQLGMKRSFENMSMGGDSLNTPEKISVVQCINLPVLTQHEHSTSSHHACLDKSKGIEDSLAAGLSEMGTKRSFENMSMGGDSFNRPEKPSVARRINLPVLTQHERSTSSQHACLDKSKGIGESLAAGHTEMGMKRSFENVSMCGDSLNRPEKISVAPCINVPVLTQHEHSTSSQHAYLDKSKGIGVSLDAGLTKEEREIQLKKERRRQQNRRSARKSRKLEKGERMMLVMVTREADIERRRLMKEFHMLTRVCYKLGKENDLIRDGLIAKYGERVLSEINIPPLVHQNINGQRRNEFVEDLNRESSSTEGEYDLNEDKGEDE</sequence>
<evidence type="ECO:0000313" key="3">
    <source>
        <dbReference type="Proteomes" id="UP001370490"/>
    </source>
</evidence>
<feature type="region of interest" description="Disordered" evidence="1">
    <location>
        <begin position="257"/>
        <end position="276"/>
    </location>
</feature>
<reference evidence="2 3" key="1">
    <citation type="submission" date="2023-12" db="EMBL/GenBank/DDBJ databases">
        <title>A high-quality genome assembly for Dillenia turbinata (Dilleniales).</title>
        <authorList>
            <person name="Chanderbali A."/>
        </authorList>
    </citation>
    <scope>NUCLEOTIDE SEQUENCE [LARGE SCALE GENOMIC DNA]</scope>
    <source>
        <strain evidence="2">LSX21</strain>
        <tissue evidence="2">Leaf</tissue>
    </source>
</reference>
<gene>
    <name evidence="2" type="ORF">RJ641_019399</name>
</gene>
<dbReference type="EMBL" id="JBAMMX010000024">
    <property type="protein sequence ID" value="KAK6916538.1"/>
    <property type="molecule type" value="Genomic_DNA"/>
</dbReference>
<feature type="compositionally biased region" description="Basic residues" evidence="1">
    <location>
        <begin position="258"/>
        <end position="274"/>
    </location>
</feature>
<evidence type="ECO:0000313" key="2">
    <source>
        <dbReference type="EMBL" id="KAK6916538.1"/>
    </source>
</evidence>
<accession>A0AAN8UGS9</accession>
<comment type="caution">
    <text evidence="2">The sequence shown here is derived from an EMBL/GenBank/DDBJ whole genome shotgun (WGS) entry which is preliminary data.</text>
</comment>
<feature type="region of interest" description="Disordered" evidence="1">
    <location>
        <begin position="354"/>
        <end position="377"/>
    </location>
</feature>
<evidence type="ECO:0000256" key="1">
    <source>
        <dbReference type="SAM" id="MobiDB-lite"/>
    </source>
</evidence>
<proteinExistence type="predicted"/>
<dbReference type="CDD" id="cd14686">
    <property type="entry name" value="bZIP"/>
    <property type="match status" value="1"/>
</dbReference>
<keyword evidence="3" id="KW-1185">Reference proteome</keyword>
<evidence type="ECO:0008006" key="4">
    <source>
        <dbReference type="Google" id="ProtNLM"/>
    </source>
</evidence>
<name>A0AAN8UGS9_9MAGN</name>
<feature type="compositionally biased region" description="Acidic residues" evidence="1">
    <location>
        <begin position="365"/>
        <end position="377"/>
    </location>
</feature>
<dbReference type="Proteomes" id="UP001370490">
    <property type="component" value="Unassembled WGS sequence"/>
</dbReference>
<protein>
    <recommendedName>
        <fullName evidence="4">BZIP domain-containing protein</fullName>
    </recommendedName>
</protein>
<organism evidence="2 3">
    <name type="scientific">Dillenia turbinata</name>
    <dbReference type="NCBI Taxonomy" id="194707"/>
    <lineage>
        <taxon>Eukaryota</taxon>
        <taxon>Viridiplantae</taxon>
        <taxon>Streptophyta</taxon>
        <taxon>Embryophyta</taxon>
        <taxon>Tracheophyta</taxon>
        <taxon>Spermatophyta</taxon>
        <taxon>Magnoliopsida</taxon>
        <taxon>eudicotyledons</taxon>
        <taxon>Gunneridae</taxon>
        <taxon>Pentapetalae</taxon>
        <taxon>Dilleniales</taxon>
        <taxon>Dilleniaceae</taxon>
        <taxon>Dillenia</taxon>
    </lineage>
</organism>